<dbReference type="Gene3D" id="3.40.50.720">
    <property type="entry name" value="NAD(P)-binding Rossmann-like Domain"/>
    <property type="match status" value="1"/>
</dbReference>
<comment type="caution">
    <text evidence="11">The sequence shown here is derived from an EMBL/GenBank/DDBJ whole genome shotgun (WGS) entry which is preliminary data.</text>
</comment>
<comment type="cofactor">
    <cofactor evidence="2 9">
        <name>NAD(+)</name>
        <dbReference type="ChEBI" id="CHEBI:57540"/>
    </cofactor>
</comment>
<evidence type="ECO:0000256" key="5">
    <source>
        <dbReference type="ARBA" id="ARBA00013189"/>
    </source>
</evidence>
<dbReference type="RefSeq" id="WP_379709565.1">
    <property type="nucleotide sequence ID" value="NZ_JBHSCZ010000002.1"/>
</dbReference>
<evidence type="ECO:0000256" key="6">
    <source>
        <dbReference type="ARBA" id="ARBA00018569"/>
    </source>
</evidence>
<protein>
    <recommendedName>
        <fullName evidence="6 9">UDP-glucose 4-epimerase</fullName>
        <ecNumber evidence="5 9">5.1.3.2</ecNumber>
    </recommendedName>
</protein>
<dbReference type="CDD" id="cd05247">
    <property type="entry name" value="UDP_G4E_1_SDR_e"/>
    <property type="match status" value="1"/>
</dbReference>
<dbReference type="Proteomes" id="UP001595907">
    <property type="component" value="Unassembled WGS sequence"/>
</dbReference>
<dbReference type="PANTHER" id="PTHR43725">
    <property type="entry name" value="UDP-GLUCOSE 4-EPIMERASE"/>
    <property type="match status" value="1"/>
</dbReference>
<accession>A0ABV8QU86</accession>
<organism evidence="11 12">
    <name type="scientific">Ferruginibacter yonginensis</name>
    <dbReference type="NCBI Taxonomy" id="1310416"/>
    <lineage>
        <taxon>Bacteria</taxon>
        <taxon>Pseudomonadati</taxon>
        <taxon>Bacteroidota</taxon>
        <taxon>Chitinophagia</taxon>
        <taxon>Chitinophagales</taxon>
        <taxon>Chitinophagaceae</taxon>
        <taxon>Ferruginibacter</taxon>
    </lineage>
</organism>
<dbReference type="EMBL" id="JBHSCZ010000002">
    <property type="protein sequence ID" value="MFC4263252.1"/>
    <property type="molecule type" value="Genomic_DNA"/>
</dbReference>
<evidence type="ECO:0000256" key="8">
    <source>
        <dbReference type="ARBA" id="ARBA00023235"/>
    </source>
</evidence>
<dbReference type="GO" id="GO:0003978">
    <property type="term" value="F:UDP-glucose 4-epimerase activity"/>
    <property type="evidence" value="ECO:0007669"/>
    <property type="project" value="UniProtKB-EC"/>
</dbReference>
<feature type="domain" description="NAD(P)-binding" evidence="10">
    <location>
        <begin position="5"/>
        <end position="328"/>
    </location>
</feature>
<dbReference type="InterPro" id="IPR005886">
    <property type="entry name" value="UDP_G4E"/>
</dbReference>
<dbReference type="InterPro" id="IPR036291">
    <property type="entry name" value="NAD(P)-bd_dom_sf"/>
</dbReference>
<keyword evidence="9" id="KW-0119">Carbohydrate metabolism</keyword>
<keyword evidence="7 9" id="KW-0520">NAD</keyword>
<evidence type="ECO:0000256" key="4">
    <source>
        <dbReference type="ARBA" id="ARBA00007637"/>
    </source>
</evidence>
<gene>
    <name evidence="11" type="primary">galE</name>
    <name evidence="11" type="ORF">ACFOWM_10210</name>
</gene>
<dbReference type="NCBIfam" id="TIGR01179">
    <property type="entry name" value="galE"/>
    <property type="match status" value="1"/>
</dbReference>
<evidence type="ECO:0000256" key="3">
    <source>
        <dbReference type="ARBA" id="ARBA00004947"/>
    </source>
</evidence>
<evidence type="ECO:0000313" key="12">
    <source>
        <dbReference type="Proteomes" id="UP001595907"/>
    </source>
</evidence>
<evidence type="ECO:0000256" key="2">
    <source>
        <dbReference type="ARBA" id="ARBA00001911"/>
    </source>
</evidence>
<comment type="subunit">
    <text evidence="9">Homodimer.</text>
</comment>
<dbReference type="EC" id="5.1.3.2" evidence="5 9"/>
<comment type="similarity">
    <text evidence="4 9">Belongs to the NAD(P)-dependent epimerase/dehydratase family.</text>
</comment>
<dbReference type="InterPro" id="IPR016040">
    <property type="entry name" value="NAD(P)-bd_dom"/>
</dbReference>
<dbReference type="SUPFAM" id="SSF51735">
    <property type="entry name" value="NAD(P)-binding Rossmann-fold domains"/>
    <property type="match status" value="1"/>
</dbReference>
<reference evidence="12" key="1">
    <citation type="journal article" date="2019" name="Int. J. Syst. Evol. Microbiol.">
        <title>The Global Catalogue of Microorganisms (GCM) 10K type strain sequencing project: providing services to taxonomists for standard genome sequencing and annotation.</title>
        <authorList>
            <consortium name="The Broad Institute Genomics Platform"/>
            <consortium name="The Broad Institute Genome Sequencing Center for Infectious Disease"/>
            <person name="Wu L."/>
            <person name="Ma J."/>
        </authorList>
    </citation>
    <scope>NUCLEOTIDE SEQUENCE [LARGE SCALE GENOMIC DNA]</scope>
    <source>
        <strain evidence="12">CECT 8289</strain>
    </source>
</reference>
<evidence type="ECO:0000259" key="10">
    <source>
        <dbReference type="Pfam" id="PF16363"/>
    </source>
</evidence>
<dbReference type="Pfam" id="PF16363">
    <property type="entry name" value="GDP_Man_Dehyd"/>
    <property type="match status" value="1"/>
</dbReference>
<keyword evidence="12" id="KW-1185">Reference proteome</keyword>
<evidence type="ECO:0000256" key="9">
    <source>
        <dbReference type="RuleBase" id="RU366046"/>
    </source>
</evidence>
<evidence type="ECO:0000256" key="1">
    <source>
        <dbReference type="ARBA" id="ARBA00000083"/>
    </source>
</evidence>
<dbReference type="Gene3D" id="3.90.25.10">
    <property type="entry name" value="UDP-galactose 4-epimerase, domain 1"/>
    <property type="match status" value="1"/>
</dbReference>
<sequence>MNTILVTGGCGYIGAHTIVSLIEHGYHVISIDNNSRSDAGILHGITKITGVIVKNYAVDLCNFDETYAVFQENPSITGIIHFAAYKAVGESVEQPLLYFDNNLNSLMNILKCVAVFKIPHFVFSSSCTVYGNPAIIPVNEKTPLLPASSPYGSTKQIGENIIEQSLASMPFCKAVLLRYFNPVGAHPSCHIGELPIGTPQNLVPAITQTAIGKLPQMKVFGNDYNTKDGTCLRDYVHVCDIATAHTLSLQYLQNINTTSSCEIFNLGSGNGYTVLEMIETFEKISGTSLNYVIAPRRPGDVEAIYADRTKATTILNWQPQFNKEAMMQSAWQWEQQLKQNSDIFNTINAKLN</sequence>
<dbReference type="PANTHER" id="PTHR43725:SF47">
    <property type="entry name" value="UDP-GLUCOSE 4-EPIMERASE"/>
    <property type="match status" value="1"/>
</dbReference>
<comment type="catalytic activity">
    <reaction evidence="1 9">
        <text>UDP-alpha-D-glucose = UDP-alpha-D-galactose</text>
        <dbReference type="Rhea" id="RHEA:22168"/>
        <dbReference type="ChEBI" id="CHEBI:58885"/>
        <dbReference type="ChEBI" id="CHEBI:66914"/>
        <dbReference type="EC" id="5.1.3.2"/>
    </reaction>
</comment>
<proteinExistence type="inferred from homology"/>
<evidence type="ECO:0000313" key="11">
    <source>
        <dbReference type="EMBL" id="MFC4263252.1"/>
    </source>
</evidence>
<comment type="pathway">
    <text evidence="3 9">Carbohydrate metabolism; galactose metabolism.</text>
</comment>
<name>A0ABV8QU86_9BACT</name>
<keyword evidence="8 9" id="KW-0413">Isomerase</keyword>
<evidence type="ECO:0000256" key="7">
    <source>
        <dbReference type="ARBA" id="ARBA00023027"/>
    </source>
</evidence>